<dbReference type="EMBL" id="JARIHO010000019">
    <property type="protein sequence ID" value="KAJ7347277.1"/>
    <property type="molecule type" value="Genomic_DNA"/>
</dbReference>
<proteinExistence type="predicted"/>
<organism evidence="2 3">
    <name type="scientific">Mycena albidolilacea</name>
    <dbReference type="NCBI Taxonomy" id="1033008"/>
    <lineage>
        <taxon>Eukaryota</taxon>
        <taxon>Fungi</taxon>
        <taxon>Dikarya</taxon>
        <taxon>Basidiomycota</taxon>
        <taxon>Agaricomycotina</taxon>
        <taxon>Agaricomycetes</taxon>
        <taxon>Agaricomycetidae</taxon>
        <taxon>Agaricales</taxon>
        <taxon>Marasmiineae</taxon>
        <taxon>Mycenaceae</taxon>
        <taxon>Mycena</taxon>
    </lineage>
</organism>
<name>A0AAD7A0T8_9AGAR</name>
<feature type="compositionally biased region" description="Polar residues" evidence="1">
    <location>
        <begin position="152"/>
        <end position="161"/>
    </location>
</feature>
<dbReference type="AlphaFoldDB" id="A0AAD7A0T8"/>
<evidence type="ECO:0000256" key="1">
    <source>
        <dbReference type="SAM" id="MobiDB-lite"/>
    </source>
</evidence>
<gene>
    <name evidence="2" type="ORF">DFH08DRAFT_809037</name>
</gene>
<keyword evidence="3" id="KW-1185">Reference proteome</keyword>
<sequence>MSSLAWCTVFLGTNFVQYNTESGVRFPSILVPPRTPAPGSGSCGGAGAGIHQALLTLVHHPFIATLYHLRLSACPSHAMLPPQLSPSAIPVPSRPELSSRRVHHLFLIVPLTLVLIPVCPSRSPCHWKLRPQSKERGGRREDGAGTDEGDSSTHPSCSSHVGRQEGVFQTVQCKHYWVVKWEEKWAAMWARAAAVLTDKLMDVTEGVVVEVEVDDEVAYGGNTMTRKAMQMRIYLINGLMERIAKFGCWHAMAQKELFFESYITKQGALETANSLDEPSQKGPKCKQITTEK</sequence>
<protein>
    <submittedName>
        <fullName evidence="2">Uncharacterized protein</fullName>
    </submittedName>
</protein>
<comment type="caution">
    <text evidence="2">The sequence shown here is derived from an EMBL/GenBank/DDBJ whole genome shotgun (WGS) entry which is preliminary data.</text>
</comment>
<accession>A0AAD7A0T8</accession>
<dbReference type="Proteomes" id="UP001218218">
    <property type="component" value="Unassembled WGS sequence"/>
</dbReference>
<feature type="compositionally biased region" description="Basic and acidic residues" evidence="1">
    <location>
        <begin position="132"/>
        <end position="143"/>
    </location>
</feature>
<feature type="region of interest" description="Disordered" evidence="1">
    <location>
        <begin position="273"/>
        <end position="292"/>
    </location>
</feature>
<evidence type="ECO:0000313" key="3">
    <source>
        <dbReference type="Proteomes" id="UP001218218"/>
    </source>
</evidence>
<evidence type="ECO:0000313" key="2">
    <source>
        <dbReference type="EMBL" id="KAJ7347277.1"/>
    </source>
</evidence>
<reference evidence="2" key="1">
    <citation type="submission" date="2023-03" db="EMBL/GenBank/DDBJ databases">
        <title>Massive genome expansion in bonnet fungi (Mycena s.s.) driven by repeated elements and novel gene families across ecological guilds.</title>
        <authorList>
            <consortium name="Lawrence Berkeley National Laboratory"/>
            <person name="Harder C.B."/>
            <person name="Miyauchi S."/>
            <person name="Viragh M."/>
            <person name="Kuo A."/>
            <person name="Thoen E."/>
            <person name="Andreopoulos B."/>
            <person name="Lu D."/>
            <person name="Skrede I."/>
            <person name="Drula E."/>
            <person name="Henrissat B."/>
            <person name="Morin E."/>
            <person name="Kohler A."/>
            <person name="Barry K."/>
            <person name="LaButti K."/>
            <person name="Morin E."/>
            <person name="Salamov A."/>
            <person name="Lipzen A."/>
            <person name="Mereny Z."/>
            <person name="Hegedus B."/>
            <person name="Baldrian P."/>
            <person name="Stursova M."/>
            <person name="Weitz H."/>
            <person name="Taylor A."/>
            <person name="Grigoriev I.V."/>
            <person name="Nagy L.G."/>
            <person name="Martin F."/>
            <person name="Kauserud H."/>
        </authorList>
    </citation>
    <scope>NUCLEOTIDE SEQUENCE</scope>
    <source>
        <strain evidence="2">CBHHK002</strain>
    </source>
</reference>
<feature type="region of interest" description="Disordered" evidence="1">
    <location>
        <begin position="127"/>
        <end position="161"/>
    </location>
</feature>